<dbReference type="EMBL" id="CDMY01000571">
    <property type="protein sequence ID" value="CEM23813.1"/>
    <property type="molecule type" value="Genomic_DNA"/>
</dbReference>
<organism evidence="2 3">
    <name type="scientific">Vitrella brassicaformis (strain CCMP3155)</name>
    <dbReference type="NCBI Taxonomy" id="1169540"/>
    <lineage>
        <taxon>Eukaryota</taxon>
        <taxon>Sar</taxon>
        <taxon>Alveolata</taxon>
        <taxon>Colpodellida</taxon>
        <taxon>Vitrellaceae</taxon>
        <taxon>Vitrella</taxon>
    </lineage>
</organism>
<keyword evidence="3" id="KW-1185">Reference proteome</keyword>
<dbReference type="VEuPathDB" id="CryptoDB:Vbra_17143"/>
<keyword evidence="1" id="KW-0732">Signal</keyword>
<evidence type="ECO:0000256" key="1">
    <source>
        <dbReference type="SAM" id="SignalP"/>
    </source>
</evidence>
<reference evidence="2 3" key="1">
    <citation type="submission" date="2014-11" db="EMBL/GenBank/DDBJ databases">
        <authorList>
            <person name="Zhu J."/>
            <person name="Qi W."/>
            <person name="Song R."/>
        </authorList>
    </citation>
    <scope>NUCLEOTIDE SEQUENCE [LARGE SCALE GENOMIC DNA]</scope>
</reference>
<sequence length="246" mass="26481">MQSFIAVSLCIALALPVLSVNATGLELLNHRNKAIANRVARQAHALAAGEAAHAIDKDATGSAQPGGLPSHLPSELSVAAGHELTGTATTATTALHSVNAIAKEAAEQPEPAFLSEAGFLSAVEGPLPNKCSIKTDEEGDLVRQGRCLGPEFYEGKGYKCSQEPSKQDEHQIYMAEGGYFCDPKAEECRIEWKDKKKSYKVSGCPKKDRVCVFDVNGKLHHGHCYFQWGCGTFHKIHNTDTGNYCL</sequence>
<dbReference type="AlphaFoldDB" id="A0A0G4G6C8"/>
<evidence type="ECO:0000313" key="3">
    <source>
        <dbReference type="Proteomes" id="UP000041254"/>
    </source>
</evidence>
<gene>
    <name evidence="2" type="ORF">Vbra_17143</name>
</gene>
<accession>A0A0G4G6C8</accession>
<feature type="chain" id="PRO_5005189549" evidence="1">
    <location>
        <begin position="23"/>
        <end position="246"/>
    </location>
</feature>
<evidence type="ECO:0000313" key="2">
    <source>
        <dbReference type="EMBL" id="CEM23813.1"/>
    </source>
</evidence>
<protein>
    <submittedName>
        <fullName evidence="2">Uncharacterized protein</fullName>
    </submittedName>
</protein>
<proteinExistence type="predicted"/>
<feature type="signal peptide" evidence="1">
    <location>
        <begin position="1"/>
        <end position="22"/>
    </location>
</feature>
<dbReference type="Proteomes" id="UP000041254">
    <property type="component" value="Unassembled WGS sequence"/>
</dbReference>
<dbReference type="InParanoid" id="A0A0G4G6C8"/>
<name>A0A0G4G6C8_VITBC</name>